<organism evidence="1 2">
    <name type="scientific">Trema orientale</name>
    <name type="common">Charcoal tree</name>
    <name type="synonym">Celtis orientalis</name>
    <dbReference type="NCBI Taxonomy" id="63057"/>
    <lineage>
        <taxon>Eukaryota</taxon>
        <taxon>Viridiplantae</taxon>
        <taxon>Streptophyta</taxon>
        <taxon>Embryophyta</taxon>
        <taxon>Tracheophyta</taxon>
        <taxon>Spermatophyta</taxon>
        <taxon>Magnoliopsida</taxon>
        <taxon>eudicotyledons</taxon>
        <taxon>Gunneridae</taxon>
        <taxon>Pentapetalae</taxon>
        <taxon>rosids</taxon>
        <taxon>fabids</taxon>
        <taxon>Rosales</taxon>
        <taxon>Cannabaceae</taxon>
        <taxon>Trema</taxon>
    </lineage>
</organism>
<dbReference type="Proteomes" id="UP000237000">
    <property type="component" value="Unassembled WGS sequence"/>
</dbReference>
<evidence type="ECO:0000313" key="1">
    <source>
        <dbReference type="EMBL" id="PON71047.1"/>
    </source>
</evidence>
<protein>
    <submittedName>
        <fullName evidence="1">Uncharacterized protein</fullName>
    </submittedName>
</protein>
<keyword evidence="2" id="KW-1185">Reference proteome</keyword>
<comment type="caution">
    <text evidence="1">The sequence shown here is derived from an EMBL/GenBank/DDBJ whole genome shotgun (WGS) entry which is preliminary data.</text>
</comment>
<reference evidence="2" key="1">
    <citation type="submission" date="2016-06" db="EMBL/GenBank/DDBJ databases">
        <title>Parallel loss of symbiosis genes in relatives of nitrogen-fixing non-legume Parasponia.</title>
        <authorList>
            <person name="Van Velzen R."/>
            <person name="Holmer R."/>
            <person name="Bu F."/>
            <person name="Rutten L."/>
            <person name="Van Zeijl A."/>
            <person name="Liu W."/>
            <person name="Santuari L."/>
            <person name="Cao Q."/>
            <person name="Sharma T."/>
            <person name="Shen D."/>
            <person name="Roswanjaya Y."/>
            <person name="Wardhani T."/>
            <person name="Kalhor M.S."/>
            <person name="Jansen J."/>
            <person name="Van den Hoogen J."/>
            <person name="Gungor B."/>
            <person name="Hartog M."/>
            <person name="Hontelez J."/>
            <person name="Verver J."/>
            <person name="Yang W.-C."/>
            <person name="Schijlen E."/>
            <person name="Repin R."/>
            <person name="Schilthuizen M."/>
            <person name="Schranz E."/>
            <person name="Heidstra R."/>
            <person name="Miyata K."/>
            <person name="Fedorova E."/>
            <person name="Kohlen W."/>
            <person name="Bisseling T."/>
            <person name="Smit S."/>
            <person name="Geurts R."/>
        </authorList>
    </citation>
    <scope>NUCLEOTIDE SEQUENCE [LARGE SCALE GENOMIC DNA]</scope>
    <source>
        <strain evidence="2">cv. RG33-2</strain>
    </source>
</reference>
<dbReference type="EMBL" id="JXTC01000279">
    <property type="protein sequence ID" value="PON71047.1"/>
    <property type="molecule type" value="Genomic_DNA"/>
</dbReference>
<dbReference type="InParanoid" id="A0A2P5DCP7"/>
<proteinExistence type="predicted"/>
<accession>A0A2P5DCP7</accession>
<gene>
    <name evidence="1" type="ORF">TorRG33x02_255500</name>
</gene>
<evidence type="ECO:0000313" key="2">
    <source>
        <dbReference type="Proteomes" id="UP000237000"/>
    </source>
</evidence>
<sequence length="101" mass="11597">MKISGLCLRFIYQLGLPVTLGREGILFGQDYRLQPIKLPHGIIKENIDAYILDELANLGVVAKKSMIFMPKINDLLVDERVGRCTSFGLMKRHKENIYKYL</sequence>
<dbReference type="AlphaFoldDB" id="A0A2P5DCP7"/>
<name>A0A2P5DCP7_TREOI</name>